<proteinExistence type="predicted"/>
<keyword evidence="1" id="KW-0812">Transmembrane</keyword>
<reference evidence="2" key="1">
    <citation type="submission" date="2019-04" db="EMBL/GenBank/DDBJ databases">
        <title>Friends and foes A comparative genomics studyof 23 Aspergillus species from section Flavi.</title>
        <authorList>
            <consortium name="DOE Joint Genome Institute"/>
            <person name="Kjaerbolling I."/>
            <person name="Vesth T."/>
            <person name="Frisvad J.C."/>
            <person name="Nybo J.L."/>
            <person name="Theobald S."/>
            <person name="Kildgaard S."/>
            <person name="Isbrandt T."/>
            <person name="Kuo A."/>
            <person name="Sato A."/>
            <person name="Lyhne E.K."/>
            <person name="Kogle M.E."/>
            <person name="Wiebenga A."/>
            <person name="Kun R.S."/>
            <person name="Lubbers R.J."/>
            <person name="Makela M.R."/>
            <person name="Barry K."/>
            <person name="Chovatia M."/>
            <person name="Clum A."/>
            <person name="Daum C."/>
            <person name="Haridas S."/>
            <person name="He G."/>
            <person name="LaButti K."/>
            <person name="Lipzen A."/>
            <person name="Mondo S."/>
            <person name="Riley R."/>
            <person name="Salamov A."/>
            <person name="Simmons B.A."/>
            <person name="Magnuson J.K."/>
            <person name="Henrissat B."/>
            <person name="Mortensen U.H."/>
            <person name="Larsen T.O."/>
            <person name="Devries R.P."/>
            <person name="Grigoriev I.V."/>
            <person name="Machida M."/>
            <person name="Baker S.E."/>
            <person name="Andersen M.R."/>
        </authorList>
    </citation>
    <scope>NUCLEOTIDE SEQUENCE [LARGE SCALE GENOMIC DNA]</scope>
    <source>
        <strain evidence="2">IBT 14317</strain>
    </source>
</reference>
<evidence type="ECO:0000256" key="1">
    <source>
        <dbReference type="SAM" id="Phobius"/>
    </source>
</evidence>
<dbReference type="EMBL" id="ML735317">
    <property type="protein sequence ID" value="KAE8386162.1"/>
    <property type="molecule type" value="Genomic_DNA"/>
</dbReference>
<feature type="transmembrane region" description="Helical" evidence="1">
    <location>
        <begin position="62"/>
        <end position="85"/>
    </location>
</feature>
<keyword evidence="1" id="KW-0472">Membrane</keyword>
<name>A0A5N7BWE5_PETAA</name>
<dbReference type="Proteomes" id="UP000326877">
    <property type="component" value="Unassembled WGS sequence"/>
</dbReference>
<sequence>METKNLILRGIDWRLGQQDLRYISRKQYGKLLPVPFRELGRARRQLGLHASVFAVDLKCPQALVLVGPLSMIAIIIVDKCGLLFISPKDMENQHHESEVLRLEKEHGAYGDLHL</sequence>
<accession>A0A5N7BWE5</accession>
<evidence type="ECO:0000313" key="2">
    <source>
        <dbReference type="EMBL" id="KAE8386162.1"/>
    </source>
</evidence>
<organism evidence="2">
    <name type="scientific">Petromyces alliaceus</name>
    <name type="common">Aspergillus alliaceus</name>
    <dbReference type="NCBI Taxonomy" id="209559"/>
    <lineage>
        <taxon>Eukaryota</taxon>
        <taxon>Fungi</taxon>
        <taxon>Dikarya</taxon>
        <taxon>Ascomycota</taxon>
        <taxon>Pezizomycotina</taxon>
        <taxon>Eurotiomycetes</taxon>
        <taxon>Eurotiomycetidae</taxon>
        <taxon>Eurotiales</taxon>
        <taxon>Aspergillaceae</taxon>
        <taxon>Aspergillus</taxon>
        <taxon>Aspergillus subgen. Circumdati</taxon>
    </lineage>
</organism>
<protein>
    <submittedName>
        <fullName evidence="2">Uncharacterized protein</fullName>
    </submittedName>
</protein>
<dbReference type="AlphaFoldDB" id="A0A5N7BWE5"/>
<dbReference type="OrthoDB" id="10365203at2759"/>
<gene>
    <name evidence="2" type="ORF">BDV23DRAFT_163750</name>
</gene>
<keyword evidence="1" id="KW-1133">Transmembrane helix</keyword>